<proteinExistence type="predicted"/>
<evidence type="ECO:0000256" key="1">
    <source>
        <dbReference type="SAM" id="SignalP"/>
    </source>
</evidence>
<reference evidence="3" key="1">
    <citation type="submission" date="2014-10" db="EMBL/GenBank/DDBJ databases">
        <authorList>
            <person name="King R."/>
        </authorList>
    </citation>
    <scope>NUCLEOTIDE SEQUENCE [LARGE SCALE GENOMIC DNA]</scope>
    <source>
        <strain evidence="3">A3/5</strain>
    </source>
</reference>
<feature type="signal peptide" evidence="1">
    <location>
        <begin position="1"/>
        <end position="19"/>
    </location>
</feature>
<dbReference type="EMBL" id="LN649230">
    <property type="protein sequence ID" value="CEI61901.1"/>
    <property type="molecule type" value="Genomic_DNA"/>
</dbReference>
<accession>A0A2L2T9F7</accession>
<keyword evidence="3" id="KW-1185">Reference proteome</keyword>
<name>A0A2L2T9F7_9HYPO</name>
<dbReference type="Gene3D" id="2.60.40.420">
    <property type="entry name" value="Cupredoxins - blue copper proteins"/>
    <property type="match status" value="1"/>
</dbReference>
<protein>
    <submittedName>
        <fullName evidence="2">Uncharacterized protein</fullName>
    </submittedName>
</protein>
<dbReference type="OrthoDB" id="2121828at2759"/>
<organism evidence="2 3">
    <name type="scientific">Fusarium venenatum</name>
    <dbReference type="NCBI Taxonomy" id="56646"/>
    <lineage>
        <taxon>Eukaryota</taxon>
        <taxon>Fungi</taxon>
        <taxon>Dikarya</taxon>
        <taxon>Ascomycota</taxon>
        <taxon>Pezizomycotina</taxon>
        <taxon>Sordariomycetes</taxon>
        <taxon>Hypocreomycetidae</taxon>
        <taxon>Hypocreales</taxon>
        <taxon>Nectriaceae</taxon>
        <taxon>Fusarium</taxon>
    </lineage>
</organism>
<sequence>MKLWRLLFAGSIGLPKADSSTVDRPAAAAVARRAVYDGNTASTRSTWCEYSMDTDYLSEAIDTGITREYWLELTDVTVAPDGYL</sequence>
<keyword evidence="1" id="KW-0732">Signal</keyword>
<evidence type="ECO:0000313" key="3">
    <source>
        <dbReference type="Proteomes" id="UP000245910"/>
    </source>
</evidence>
<feature type="chain" id="PRO_5014928029" evidence="1">
    <location>
        <begin position="20"/>
        <end position="84"/>
    </location>
</feature>
<dbReference type="STRING" id="56646.A0A2L2T9F7"/>
<evidence type="ECO:0000313" key="2">
    <source>
        <dbReference type="EMBL" id="CEI61901.1"/>
    </source>
</evidence>
<dbReference type="Proteomes" id="UP000245910">
    <property type="component" value="Chromosome II"/>
</dbReference>
<dbReference type="AlphaFoldDB" id="A0A2L2T9F7"/>
<dbReference type="InterPro" id="IPR008972">
    <property type="entry name" value="Cupredoxin"/>
</dbReference>